<reference evidence="3 5" key="2">
    <citation type="submission" date="2015-12" db="EMBL/GenBank/DDBJ databases">
        <authorList>
            <person name="Lauer A."/>
            <person name="Humrighouse B."/>
            <person name="Loparev V."/>
            <person name="Shewmaker P.L."/>
            <person name="Whitney A.M."/>
            <person name="McLaughlin R.W."/>
        </authorList>
    </citation>
    <scope>NUCLEOTIDE SEQUENCE [LARGE SCALE GENOMIC DNA]</scope>
    <source>
        <strain evidence="3 5">LMG 23085</strain>
    </source>
</reference>
<evidence type="ECO:0000313" key="5">
    <source>
        <dbReference type="Proteomes" id="UP000065511"/>
    </source>
</evidence>
<proteinExistence type="inferred from homology"/>
<dbReference type="Proteomes" id="UP000065511">
    <property type="component" value="Chromosome"/>
</dbReference>
<gene>
    <name evidence="3" type="ORF">ATZ33_15000</name>
    <name evidence="4" type="ORF">RV15_GL000039</name>
</gene>
<sequence>MIEFKAKYGEWGIIFGATDGVGKAMARSLAERKLNVVLIGRRTEALEALGKELVEEYKIAYQVITEDLSTDLAIERIIEQTKGLDIGFVSYVACLSVFGPFYEQTWEQEQQMININIISFMKYFHYYTKLFKEKNRGGIINIGSMSGITGAPYIAQYGAGKSFISKMTEAVAFEMLDTNVDIMVPILGSTITPSFLKSLPDTEAGKAALAAAMTPEECMEEIFENFGKKRSMILGDLNRENAKAMANQTSDQTIEFVGNLFK</sequence>
<dbReference type="KEGG" id="ess:ATZ33_15000"/>
<comment type="similarity">
    <text evidence="1">Belongs to the short-chain dehydrogenases/reductases (SDR) family.</text>
</comment>
<accession>A0A0S3KED3</accession>
<dbReference type="AlphaFoldDB" id="A0A0S3KED3"/>
<dbReference type="RefSeq" id="WP_071876048.1">
    <property type="nucleotide sequence ID" value="NZ_JXLC01000001.1"/>
</dbReference>
<name>A0A0S3KED3_9ENTE</name>
<dbReference type="PANTHER" id="PTHR43899:SF13">
    <property type="entry name" value="RH59310P"/>
    <property type="match status" value="1"/>
</dbReference>
<dbReference type="Gene3D" id="3.40.50.720">
    <property type="entry name" value="NAD(P)-binding Rossmann-like Domain"/>
    <property type="match status" value="1"/>
</dbReference>
<protein>
    <recommendedName>
        <fullName evidence="7">Short-chain dehydrogenase</fullName>
    </recommendedName>
</protein>
<keyword evidence="2" id="KW-0560">Oxidoreductase</keyword>
<evidence type="ECO:0008006" key="7">
    <source>
        <dbReference type="Google" id="ProtNLM"/>
    </source>
</evidence>
<dbReference type="PANTHER" id="PTHR43899">
    <property type="entry name" value="RH59310P"/>
    <property type="match status" value="1"/>
</dbReference>
<evidence type="ECO:0000313" key="3">
    <source>
        <dbReference type="EMBL" id="ALS02635.1"/>
    </source>
</evidence>
<dbReference type="PRINTS" id="PR00081">
    <property type="entry name" value="GDHRDH"/>
</dbReference>
<evidence type="ECO:0000256" key="1">
    <source>
        <dbReference type="ARBA" id="ARBA00006484"/>
    </source>
</evidence>
<dbReference type="Pfam" id="PF00106">
    <property type="entry name" value="adh_short"/>
    <property type="match status" value="1"/>
</dbReference>
<dbReference type="EMBL" id="JXLC01000001">
    <property type="protein sequence ID" value="OJG93437.1"/>
    <property type="molecule type" value="Genomic_DNA"/>
</dbReference>
<dbReference type="OrthoDB" id="9775296at2"/>
<reference evidence="4 6" key="1">
    <citation type="submission" date="2014-12" db="EMBL/GenBank/DDBJ databases">
        <title>Draft genome sequences of 29 type strains of Enterococci.</title>
        <authorList>
            <person name="Zhong Z."/>
            <person name="Sun Z."/>
            <person name="Liu W."/>
            <person name="Zhang W."/>
            <person name="Zhang H."/>
        </authorList>
    </citation>
    <scope>NUCLEOTIDE SEQUENCE [LARGE SCALE GENOMIC DNA]</scope>
    <source>
        <strain evidence="4 6">DSM 22801</strain>
    </source>
</reference>
<keyword evidence="5" id="KW-1185">Reference proteome</keyword>
<dbReference type="SUPFAM" id="SSF51735">
    <property type="entry name" value="NAD(P)-binding Rossmann-fold domains"/>
    <property type="match status" value="1"/>
</dbReference>
<dbReference type="GO" id="GO:0016491">
    <property type="term" value="F:oxidoreductase activity"/>
    <property type="evidence" value="ECO:0007669"/>
    <property type="project" value="UniProtKB-KW"/>
</dbReference>
<evidence type="ECO:0000313" key="6">
    <source>
        <dbReference type="Proteomes" id="UP000183039"/>
    </source>
</evidence>
<dbReference type="EMBL" id="CP013614">
    <property type="protein sequence ID" value="ALS02635.1"/>
    <property type="molecule type" value="Genomic_DNA"/>
</dbReference>
<dbReference type="InterPro" id="IPR051019">
    <property type="entry name" value="VLCFA-Steroid_DH"/>
</dbReference>
<organism evidence="4 6">
    <name type="scientific">Enterococcus silesiacus</name>
    <dbReference type="NCBI Taxonomy" id="332949"/>
    <lineage>
        <taxon>Bacteria</taxon>
        <taxon>Bacillati</taxon>
        <taxon>Bacillota</taxon>
        <taxon>Bacilli</taxon>
        <taxon>Lactobacillales</taxon>
        <taxon>Enterococcaceae</taxon>
        <taxon>Enterococcus</taxon>
    </lineage>
</organism>
<evidence type="ECO:0000256" key="2">
    <source>
        <dbReference type="ARBA" id="ARBA00023002"/>
    </source>
</evidence>
<dbReference type="InterPro" id="IPR002347">
    <property type="entry name" value="SDR_fam"/>
</dbReference>
<dbReference type="InterPro" id="IPR036291">
    <property type="entry name" value="NAD(P)-bd_dom_sf"/>
</dbReference>
<dbReference type="Proteomes" id="UP000183039">
    <property type="component" value="Unassembled WGS sequence"/>
</dbReference>
<evidence type="ECO:0000313" key="4">
    <source>
        <dbReference type="EMBL" id="OJG93437.1"/>
    </source>
</evidence>